<name>A0AA88LFS0_CHASR</name>
<feature type="compositionally biased region" description="Low complexity" evidence="6">
    <location>
        <begin position="322"/>
        <end position="333"/>
    </location>
</feature>
<keyword evidence="8" id="KW-1185">Reference proteome</keyword>
<feature type="compositionally biased region" description="Polar residues" evidence="6">
    <location>
        <begin position="703"/>
        <end position="723"/>
    </location>
</feature>
<evidence type="ECO:0000256" key="5">
    <source>
        <dbReference type="SAM" id="Coils"/>
    </source>
</evidence>
<protein>
    <submittedName>
        <fullName evidence="7">Uncharacterized protein</fullName>
    </submittedName>
</protein>
<organism evidence="7 8">
    <name type="scientific">Channa striata</name>
    <name type="common">Snakehead murrel</name>
    <name type="synonym">Ophicephalus striatus</name>
    <dbReference type="NCBI Taxonomy" id="64152"/>
    <lineage>
        <taxon>Eukaryota</taxon>
        <taxon>Metazoa</taxon>
        <taxon>Chordata</taxon>
        <taxon>Craniata</taxon>
        <taxon>Vertebrata</taxon>
        <taxon>Euteleostomi</taxon>
        <taxon>Actinopterygii</taxon>
        <taxon>Neopterygii</taxon>
        <taxon>Teleostei</taxon>
        <taxon>Neoteleostei</taxon>
        <taxon>Acanthomorphata</taxon>
        <taxon>Anabantaria</taxon>
        <taxon>Anabantiformes</taxon>
        <taxon>Channoidei</taxon>
        <taxon>Channidae</taxon>
        <taxon>Channa</taxon>
    </lineage>
</organism>
<feature type="coiled-coil region" evidence="5">
    <location>
        <begin position="1017"/>
        <end position="1164"/>
    </location>
</feature>
<gene>
    <name evidence="7" type="ORF">Q5P01_026018</name>
</gene>
<sequence>MSVSEPRESCLGSGRAGSSVRLTIQKVGDQNGNAFPISSSSSSSSSSCLGESSPESLRSMSSLSGGRTDSPLDYDMFEVTLMTTVVTEMNKVTGVISKWASEEDGKQDASDDKSLGKIQMLTELSESNDNSVSVYLDANSGVYRQDTWDDNDNLTQALSLTHYSNNDEQSSGRGRRHGSTTPDSDATEIPDDDDEEEEEEEEALFLSLSSDMGVQRSSVSQSSNGLVLLGGSAVPDDRPAVTCPLDHTQPPASPEKVERCPVGSKPTLPHSNHPARVAKTKLTTAPSTTTKTVAPTGFKQSSLESKRVPSVDLKNVKAKVGSRPTSSPSRSLSQHNKPASPAGKKIVPRKQDLKTGDGGRGQRSSASPVKVALVLKPIRGKKIQHKAVASDSGQPPIRRTHSTSTSSLGSEMVEEGSLDTPRKSVQEVLDKCKPAESVKTAHQNDYAGKDSVEDQGIAAQETDAIVERRSHSRKVSSKLGPSARLQGKGTRVDKASGSAPPPCSSTERPTPGSPGARKAQSETSVLEESGQNTAGGSALKVRQTQSHSQGIPKPRTTTDRASALTDLAPTVPTPKPTASQQPGLGSPGRAALQAASKLPVKGLSTSLSSSSLGSNENNGATNKASPAPTGNKPDERPSRSTPPAGNQGATKPPGSSIPAATSTPSDAVTGITAAPKPPAMRSRALSLQARTTATGLKTPTATNYNTAKMGSASQTATKTSPAVSQGLIKQLSHYPLQRSGSARLSRLNNTVDKNKPREAPARPTNANSGSQAVVPAGGTDQNQQQPPPDLVADVVNLNAPVTPVQVSVTESTITGSAGHGFKARTSSRSSPKPGSRIHGTSRAGVAGAVVADGTVLAKQNQSKEQAEKKNQAINQLRKLLIQGNRRVEALATVIQHLFTEREETLKQKKELSLELENLRAELVSSSQCYERLQKEKEEARVSFDAALRRLEEQHKEELVQLEDRLRSFYQTEWDKVHQTYQEEADKCRMLMEQQVDELRSRQEADRKNQEVSHSQKMEFLKQQYEASLQELKQIQQTDRENLEKTLKETETSLSEKISELSAENELLNEKLQAEEERRKRILTDKNLKDSHTLYLEQELESLKVVLEIKTNQLHQKEKKLMEMDKLVETNVKLEECLKKVQQENEDYKARMDKHAALSKQLSNEQAILQQTLQKESKVNKRLSMENEELLWKLHNGDLLASPRRLSPTSPFSSPRNSASFPTAAPLSPR</sequence>
<feature type="compositionally biased region" description="Polar residues" evidence="6">
    <location>
        <begin position="521"/>
        <end position="535"/>
    </location>
</feature>
<feature type="compositionally biased region" description="Polar residues" evidence="6">
    <location>
        <begin position="1206"/>
        <end position="1220"/>
    </location>
</feature>
<feature type="region of interest" description="Disordered" evidence="6">
    <location>
        <begin position="159"/>
        <end position="788"/>
    </location>
</feature>
<feature type="region of interest" description="Disordered" evidence="6">
    <location>
        <begin position="30"/>
        <end position="70"/>
    </location>
</feature>
<dbReference type="AlphaFoldDB" id="A0AA88LFS0"/>
<feature type="region of interest" description="Disordered" evidence="6">
    <location>
        <begin position="814"/>
        <end position="842"/>
    </location>
</feature>
<feature type="compositionally biased region" description="Polar residues" evidence="6">
    <location>
        <begin position="207"/>
        <end position="225"/>
    </location>
</feature>
<dbReference type="Proteomes" id="UP001187415">
    <property type="component" value="Unassembled WGS sequence"/>
</dbReference>
<dbReference type="EMBL" id="JAUPFM010000022">
    <property type="protein sequence ID" value="KAK2815551.1"/>
    <property type="molecule type" value="Genomic_DNA"/>
</dbReference>
<feature type="compositionally biased region" description="Acidic residues" evidence="6">
    <location>
        <begin position="185"/>
        <end position="203"/>
    </location>
</feature>
<comment type="caution">
    <text evidence="7">The sequence shown here is derived from an EMBL/GenBank/DDBJ whole genome shotgun (WGS) entry which is preliminary data.</text>
</comment>
<feature type="compositionally biased region" description="Basic and acidic residues" evidence="6">
    <location>
        <begin position="420"/>
        <end position="436"/>
    </location>
</feature>
<feature type="coiled-coil region" evidence="5">
    <location>
        <begin position="856"/>
        <end position="971"/>
    </location>
</feature>
<evidence type="ECO:0000256" key="4">
    <source>
        <dbReference type="ARBA" id="ARBA00023242"/>
    </source>
</evidence>
<feature type="compositionally biased region" description="Low complexity" evidence="6">
    <location>
        <begin position="280"/>
        <end position="296"/>
    </location>
</feature>
<proteinExistence type="inferred from homology"/>
<evidence type="ECO:0000256" key="6">
    <source>
        <dbReference type="SAM" id="MobiDB-lite"/>
    </source>
</evidence>
<comment type="similarity">
    <text evidence="2">Belongs to the MTUS1 family.</text>
</comment>
<feature type="compositionally biased region" description="Polar residues" evidence="6">
    <location>
        <begin position="639"/>
        <end position="649"/>
    </location>
</feature>
<feature type="compositionally biased region" description="Polar residues" evidence="6">
    <location>
        <begin position="738"/>
        <end position="751"/>
    </location>
</feature>
<feature type="compositionally biased region" description="Low complexity" evidence="6">
    <location>
        <begin position="602"/>
        <end position="619"/>
    </location>
</feature>
<dbReference type="PANTHER" id="PTHR24200">
    <property type="entry name" value="TOUCAN, ISOFORM A"/>
    <property type="match status" value="1"/>
</dbReference>
<evidence type="ECO:0000313" key="8">
    <source>
        <dbReference type="Proteomes" id="UP001187415"/>
    </source>
</evidence>
<dbReference type="InterPro" id="IPR051293">
    <property type="entry name" value="MTUS1/CCDC69"/>
</dbReference>
<evidence type="ECO:0000256" key="1">
    <source>
        <dbReference type="ARBA" id="ARBA00004123"/>
    </source>
</evidence>
<evidence type="ECO:0000313" key="7">
    <source>
        <dbReference type="EMBL" id="KAK2815551.1"/>
    </source>
</evidence>
<dbReference type="GO" id="GO:0008017">
    <property type="term" value="F:microtubule binding"/>
    <property type="evidence" value="ECO:0007669"/>
    <property type="project" value="TreeGrafter"/>
</dbReference>
<dbReference type="PANTHER" id="PTHR24200:SF7">
    <property type="entry name" value="MICROTUBULE-ASSOCIATED TUMOR SUPPRESSOR 1"/>
    <property type="match status" value="1"/>
</dbReference>
<accession>A0AA88LFS0</accession>
<feature type="compositionally biased region" description="Low complexity" evidence="6">
    <location>
        <begin position="38"/>
        <end position="67"/>
    </location>
</feature>
<keyword evidence="3 5" id="KW-0175">Coiled coil</keyword>
<reference evidence="7" key="1">
    <citation type="submission" date="2023-07" db="EMBL/GenBank/DDBJ databases">
        <title>Chromosome-level Genome Assembly of Striped Snakehead (Channa striata).</title>
        <authorList>
            <person name="Liu H."/>
        </authorList>
    </citation>
    <scope>NUCLEOTIDE SEQUENCE</scope>
    <source>
        <strain evidence="7">Gz</strain>
        <tissue evidence="7">Muscle</tissue>
    </source>
</reference>
<dbReference type="GO" id="GO:0005634">
    <property type="term" value="C:nucleus"/>
    <property type="evidence" value="ECO:0007669"/>
    <property type="project" value="UniProtKB-SubCell"/>
</dbReference>
<comment type="subcellular location">
    <subcellularLocation>
        <location evidence="1">Nucleus</location>
    </subcellularLocation>
</comment>
<feature type="region of interest" description="Disordered" evidence="6">
    <location>
        <begin position="1201"/>
        <end position="1229"/>
    </location>
</feature>
<feature type="compositionally biased region" description="Polar residues" evidence="6">
    <location>
        <begin position="159"/>
        <end position="172"/>
    </location>
</feature>
<keyword evidence="4" id="KW-0539">Nucleus</keyword>
<dbReference type="GO" id="GO:0005737">
    <property type="term" value="C:cytoplasm"/>
    <property type="evidence" value="ECO:0007669"/>
    <property type="project" value="TreeGrafter"/>
</dbReference>
<evidence type="ECO:0000256" key="3">
    <source>
        <dbReference type="ARBA" id="ARBA00023054"/>
    </source>
</evidence>
<evidence type="ECO:0000256" key="2">
    <source>
        <dbReference type="ARBA" id="ARBA00007585"/>
    </source>
</evidence>
<feature type="compositionally biased region" description="Low complexity" evidence="6">
    <location>
        <begin position="689"/>
        <end position="702"/>
    </location>
</feature>